<keyword evidence="4" id="KW-1185">Reference proteome</keyword>
<dbReference type="EMBL" id="CP014518">
    <property type="protein sequence ID" value="AMM31477.1"/>
    <property type="molecule type" value="Genomic_DNA"/>
</dbReference>
<proteinExistence type="inferred from homology"/>
<comment type="similarity">
    <text evidence="1">Belongs to the barstar family.</text>
</comment>
<accession>A0A126ZWY8</accession>
<gene>
    <name evidence="3" type="ORF">SA2016_0787</name>
</gene>
<dbReference type="SUPFAM" id="SSF52038">
    <property type="entry name" value="Barstar-related"/>
    <property type="match status" value="1"/>
</dbReference>
<dbReference type="KEGG" id="satk:SA2016_0787"/>
<evidence type="ECO:0000313" key="4">
    <source>
        <dbReference type="Proteomes" id="UP000070134"/>
    </source>
</evidence>
<name>A0A126ZWY8_9MICC</name>
<dbReference type="STRING" id="37927.SA2016_0787"/>
<evidence type="ECO:0000313" key="3">
    <source>
        <dbReference type="EMBL" id="AMM31477.1"/>
    </source>
</evidence>
<dbReference type="InterPro" id="IPR000468">
    <property type="entry name" value="Barstar"/>
</dbReference>
<sequence>MTGRRPSGERRRVVVPAAPSKREVLAAFGTALGFPDYYGANLDALNDCLQDLASELANGEGRPLEIEWRVSQAFRATPAFAAVEGILADAVGASEDALTVRVVDA</sequence>
<dbReference type="AlphaFoldDB" id="A0A126ZWY8"/>
<organism evidence="3 4">
    <name type="scientific">Sinomonas atrocyanea</name>
    <dbReference type="NCBI Taxonomy" id="37927"/>
    <lineage>
        <taxon>Bacteria</taxon>
        <taxon>Bacillati</taxon>
        <taxon>Actinomycetota</taxon>
        <taxon>Actinomycetes</taxon>
        <taxon>Micrococcales</taxon>
        <taxon>Micrococcaceae</taxon>
        <taxon>Sinomonas</taxon>
    </lineage>
</organism>
<reference evidence="3 4" key="1">
    <citation type="submission" date="2016-02" db="EMBL/GenBank/DDBJ databases">
        <title>Complete genome of Sinomonas atrocyanea KCTC 3377.</title>
        <authorList>
            <person name="Kim K.M."/>
        </authorList>
    </citation>
    <scope>NUCLEOTIDE SEQUENCE [LARGE SCALE GENOMIC DNA]</scope>
    <source>
        <strain evidence="3 4">KCTC 3377</strain>
    </source>
</reference>
<dbReference type="Proteomes" id="UP000070134">
    <property type="component" value="Chromosome"/>
</dbReference>
<dbReference type="Gene3D" id="3.30.370.10">
    <property type="entry name" value="Barstar-like"/>
    <property type="match status" value="1"/>
</dbReference>
<protein>
    <submittedName>
        <fullName evidence="3">Barstar family protein</fullName>
    </submittedName>
</protein>
<dbReference type="InterPro" id="IPR035905">
    <property type="entry name" value="Barstar-like_sf"/>
</dbReference>
<feature type="domain" description="Barstar (barnase inhibitor)" evidence="2">
    <location>
        <begin position="15"/>
        <end position="95"/>
    </location>
</feature>
<evidence type="ECO:0000256" key="1">
    <source>
        <dbReference type="ARBA" id="ARBA00006845"/>
    </source>
</evidence>
<evidence type="ECO:0000259" key="2">
    <source>
        <dbReference type="Pfam" id="PF01337"/>
    </source>
</evidence>
<dbReference type="Pfam" id="PF01337">
    <property type="entry name" value="Barstar"/>
    <property type="match status" value="1"/>
</dbReference>
<dbReference type="RefSeq" id="WP_218030575.1">
    <property type="nucleotide sequence ID" value="NZ_BJMO01000012.1"/>
</dbReference>